<dbReference type="EMBL" id="GG657459">
    <property type="protein sequence ID" value="OAT10335.1"/>
    <property type="molecule type" value="Genomic_DNA"/>
</dbReference>
<proteinExistence type="predicted"/>
<protein>
    <submittedName>
        <fullName evidence="1">Uncharacterized protein</fullName>
    </submittedName>
</protein>
<dbReference type="KEGG" id="bgh:BDBG_17346"/>
<sequence>MRTDAKSPLCSMRTSFKAITAPLICRMSQEPGKKLKCFDHIERGYLNPWGEFPTCLYDQESTIISNFPQKNQLRLNGLKSRQRSDFTYLKAITLK</sequence>
<keyword evidence="2" id="KW-1185">Reference proteome</keyword>
<accession>A0A179UQG0</accession>
<dbReference type="VEuPathDB" id="FungiDB:BDBG_17346"/>
<reference evidence="2" key="1">
    <citation type="journal article" date="2015" name="PLoS Genet.">
        <title>The dynamic genome and transcriptome of the human fungal pathogen Blastomyces and close relative Emmonsia.</title>
        <authorList>
            <person name="Munoz J.F."/>
            <person name="Gauthier G.M."/>
            <person name="Desjardins C.A."/>
            <person name="Gallo J.E."/>
            <person name="Holder J."/>
            <person name="Sullivan T.D."/>
            <person name="Marty A.J."/>
            <person name="Carmen J.C."/>
            <person name="Chen Z."/>
            <person name="Ding L."/>
            <person name="Gujja S."/>
            <person name="Magrini V."/>
            <person name="Misas E."/>
            <person name="Mitreva M."/>
            <person name="Priest M."/>
            <person name="Saif S."/>
            <person name="Whiston E.A."/>
            <person name="Young S."/>
            <person name="Zeng Q."/>
            <person name="Goldman W.E."/>
            <person name="Mardis E.R."/>
            <person name="Taylor J.W."/>
            <person name="McEwen J.G."/>
            <person name="Clay O.K."/>
            <person name="Klein B.S."/>
            <person name="Cuomo C.A."/>
        </authorList>
    </citation>
    <scope>NUCLEOTIDE SEQUENCE [LARGE SCALE GENOMIC DNA]</scope>
    <source>
        <strain evidence="2">SLH14081</strain>
    </source>
</reference>
<name>A0A179UQG0_BLAGS</name>
<dbReference type="AlphaFoldDB" id="A0A179UQG0"/>
<organism evidence="1 2">
    <name type="scientific">Blastomyces gilchristii (strain SLH14081)</name>
    <name type="common">Blastomyces dermatitidis</name>
    <dbReference type="NCBI Taxonomy" id="559298"/>
    <lineage>
        <taxon>Eukaryota</taxon>
        <taxon>Fungi</taxon>
        <taxon>Dikarya</taxon>
        <taxon>Ascomycota</taxon>
        <taxon>Pezizomycotina</taxon>
        <taxon>Eurotiomycetes</taxon>
        <taxon>Eurotiomycetidae</taxon>
        <taxon>Onygenales</taxon>
        <taxon>Ajellomycetaceae</taxon>
        <taxon>Blastomyces</taxon>
    </lineage>
</organism>
<dbReference type="GeneID" id="42529088"/>
<evidence type="ECO:0000313" key="1">
    <source>
        <dbReference type="EMBL" id="OAT10335.1"/>
    </source>
</evidence>
<dbReference type="Proteomes" id="UP000002038">
    <property type="component" value="Unassembled WGS sequence"/>
</dbReference>
<evidence type="ECO:0000313" key="2">
    <source>
        <dbReference type="Proteomes" id="UP000002038"/>
    </source>
</evidence>
<gene>
    <name evidence="1" type="ORF">BDBG_17346</name>
</gene>
<dbReference type="RefSeq" id="XP_031579279.1">
    <property type="nucleotide sequence ID" value="XM_031725089.1"/>
</dbReference>